<reference evidence="2 3" key="1">
    <citation type="submission" date="2015-10" db="EMBL/GenBank/DDBJ databases">
        <title>Draft genome sequence of Streptomyces curacoi DSM 40107, type strain for the species Streptomyces curacoi.</title>
        <authorList>
            <person name="Ruckert C."/>
            <person name="Winkler A."/>
            <person name="Kalinowski J."/>
            <person name="Kampfer P."/>
            <person name="Glaeser S."/>
        </authorList>
    </citation>
    <scope>NUCLEOTIDE SEQUENCE [LARGE SCALE GENOMIC DNA]</scope>
    <source>
        <strain evidence="2 3">DSM 40107</strain>
    </source>
</reference>
<evidence type="ECO:0008006" key="4">
    <source>
        <dbReference type="Google" id="ProtNLM"/>
    </source>
</evidence>
<dbReference type="STRING" id="146536.AQI70_32385"/>
<dbReference type="EMBL" id="LMWJ01000026">
    <property type="protein sequence ID" value="KUM69458.1"/>
    <property type="molecule type" value="Genomic_DNA"/>
</dbReference>
<keyword evidence="3" id="KW-1185">Reference proteome</keyword>
<dbReference type="Pfam" id="PF00923">
    <property type="entry name" value="TAL_FSA"/>
    <property type="match status" value="1"/>
</dbReference>
<accession>A0A117NXX3</accession>
<dbReference type="SUPFAM" id="SSF51569">
    <property type="entry name" value="Aldolase"/>
    <property type="match status" value="1"/>
</dbReference>
<keyword evidence="1" id="KW-0704">Schiff base</keyword>
<evidence type="ECO:0000313" key="3">
    <source>
        <dbReference type="Proteomes" id="UP000054024"/>
    </source>
</evidence>
<dbReference type="GO" id="GO:0005975">
    <property type="term" value="P:carbohydrate metabolic process"/>
    <property type="evidence" value="ECO:0007669"/>
    <property type="project" value="InterPro"/>
</dbReference>
<dbReference type="PANTHER" id="PTHR10683">
    <property type="entry name" value="TRANSALDOLASE"/>
    <property type="match status" value="1"/>
</dbReference>
<gene>
    <name evidence="2" type="ORF">AQI70_32385</name>
</gene>
<name>A0A117NXX3_9ACTN</name>
<comment type="caution">
    <text evidence="2">The sequence shown here is derived from an EMBL/GenBank/DDBJ whole genome shotgun (WGS) entry which is preliminary data.</text>
</comment>
<dbReference type="Proteomes" id="UP000054024">
    <property type="component" value="Unassembled WGS sequence"/>
</dbReference>
<evidence type="ECO:0000313" key="2">
    <source>
        <dbReference type="EMBL" id="KUM69458.1"/>
    </source>
</evidence>
<dbReference type="InterPro" id="IPR001585">
    <property type="entry name" value="TAL/FSA"/>
</dbReference>
<sequence length="305" mass="31771">MLQQLAAEGVAPWLSADTTADFDVDVLSHLGRRELVAGAVLTGGPPAALHRVCDALLPVFLASEGRAGHVSLALTHGRGTSAEDLLEEARALHERVGRANFLVRLPVDAGGLMALRDCLAQGIGVQAGPVYSEQRYGQLLDAFFAGMERALASGLPLHEITLVAGVPVGTLDDAVNARLDAVPGPRAAAARDTAAVALARTLYGLREDRLSSDWWRVIRTGGAQLPLLLWADPTPPQVAALVGANTAHILTVERLEKAAAEAELAGEALMGAASAGRRALKELAELGVDMEAVACELERSGQGDG</sequence>
<protein>
    <recommendedName>
        <fullName evidence="4">Transaldolase</fullName>
    </recommendedName>
</protein>
<organism evidence="2 3">
    <name type="scientific">Streptomyces curacoi</name>
    <dbReference type="NCBI Taxonomy" id="146536"/>
    <lineage>
        <taxon>Bacteria</taxon>
        <taxon>Bacillati</taxon>
        <taxon>Actinomycetota</taxon>
        <taxon>Actinomycetes</taxon>
        <taxon>Kitasatosporales</taxon>
        <taxon>Streptomycetaceae</taxon>
        <taxon>Streptomyces</taxon>
    </lineage>
</organism>
<dbReference type="Gene3D" id="3.20.20.70">
    <property type="entry name" value="Aldolase class I"/>
    <property type="match status" value="1"/>
</dbReference>
<evidence type="ECO:0000256" key="1">
    <source>
        <dbReference type="ARBA" id="ARBA00023270"/>
    </source>
</evidence>
<dbReference type="AlphaFoldDB" id="A0A117NXX3"/>
<dbReference type="PANTHER" id="PTHR10683:SF31">
    <property type="entry name" value="TRANSALDOLASE"/>
    <property type="match status" value="1"/>
</dbReference>
<dbReference type="InterPro" id="IPR013785">
    <property type="entry name" value="Aldolase_TIM"/>
</dbReference>
<proteinExistence type="predicted"/>